<dbReference type="SUPFAM" id="SSF63829">
    <property type="entry name" value="Calcium-dependent phosphotriesterase"/>
    <property type="match status" value="3"/>
</dbReference>
<dbReference type="AlphaFoldDB" id="N6W1G4"/>
<dbReference type="PANTHER" id="PTHR24421:SF62">
    <property type="entry name" value="SENSORY TRANSDUCTION HISTIDINE KINASE"/>
    <property type="match status" value="1"/>
</dbReference>
<dbReference type="EMBL" id="APLQ01000014">
    <property type="protein sequence ID" value="ENO13949.1"/>
    <property type="molecule type" value="Genomic_DNA"/>
</dbReference>
<dbReference type="Gene3D" id="2.130.10.10">
    <property type="entry name" value="YVTN repeat-like/Quinoprotein amine dehydrogenase"/>
    <property type="match status" value="2"/>
</dbReference>
<dbReference type="Proteomes" id="UP000013165">
    <property type="component" value="Unassembled WGS sequence"/>
</dbReference>
<dbReference type="Gene3D" id="1.20.5.1930">
    <property type="match status" value="1"/>
</dbReference>
<sequence>MNARALVLVIMLLPWTACLALDAKLSLEQFNHTKWTVREQGPGQIGAIAQTSDGYLWLGANYSLYRFDGVEFERFVSSDGDAVATVSQLLASPDGSLWIGKRFGGVSVLRDGQLVDYPPGQDLPEGAVYALAVDHDGAVWAAANAGLARFNGQRWEIVDTGWNFPEESARSVFVDRDGTTWAASDDRLFYLPKGEHRFIDTGESIGWVTDIVQSPDGAIWISQMYPGAVRQVATGKTPAEISLDVAPSGLLFDSDGMLWIGTHGGGLVRVSTPGTELSTEPEDRLRQEDGLSSDVVGLLFEDREGIVWAGTSTGLDRFKYASAVPACISSGAYNVALAATPDGAIWAGSSNQPVTRLLNGQARTAAPALPVTAAATDQAGTVWMGGPGGIWRSRGEELLHVTYLPVEDPAEAAVRALTMDRSGTLWVSINRSGLFTWKEGAWTQPPPVSDASLQQMPVVAATDEQGRAWFGYRDNLLVRREGESIRIWDGKDGLKVGHVTALFHSERGVWLGGNEGLGLLSGEGFIPIESETPSLLRGIHAVIEVANGDLWLHSAAAVIMVPATELQRALAENGYKVRLRSFERIDRLPDDPFRIHPLPTAISSADGRLWFASASGVMWLDPANLHDSQTLPTVAIKRVAVDTEPLVIGQGESVLPPRPGHLVIDYAGLHFAAPEALRYRYRLTGYDNRWQDVGGQRRAIYTGLGPGSYRFEVEAITGQGLPSVQPASLAFRIPPVIYNSPLFKMFYVMIGAGLLWSLYILRLRYLESNLRARLEERHRERERIARELHDTLLQGFQGLVLQFQAIAEKLDRTAPLRIQMERALDRADEALAEGRDRVRNLRDGSNKDLMGRLTDVAQSLVPGDASPLKLVLKGTAMPLNPIVHDEIYWIAREAIINASKHAQASEIRVIVTFGTAAFQLKVRDNGAGLELRDGKEDPAGHWGLRGMQERADWIGGSIKIASEKDKGTEVRLQVPGDRAYRSDVRQIPRWLRPIIYGRRKLWRHPVR</sequence>
<dbReference type="OrthoDB" id="9772100at2"/>
<feature type="domain" description="Signal transduction histidine kinase subgroup 3 dimerisation and phosphoacceptor" evidence="6">
    <location>
        <begin position="780"/>
        <end position="844"/>
    </location>
</feature>
<evidence type="ECO:0000259" key="6">
    <source>
        <dbReference type="Pfam" id="PF07730"/>
    </source>
</evidence>
<evidence type="ECO:0000259" key="4">
    <source>
        <dbReference type="Pfam" id="PF02518"/>
    </source>
</evidence>
<dbReference type="InterPro" id="IPR013783">
    <property type="entry name" value="Ig-like_fold"/>
</dbReference>
<comment type="caution">
    <text evidence="7">The sequence shown here is derived from an EMBL/GenBank/DDBJ whole genome shotgun (WGS) entry which is preliminary data.</text>
</comment>
<dbReference type="Pfam" id="PF02518">
    <property type="entry name" value="HATPase_c"/>
    <property type="match status" value="1"/>
</dbReference>
<evidence type="ECO:0000256" key="1">
    <source>
        <dbReference type="ARBA" id="ARBA00022679"/>
    </source>
</evidence>
<dbReference type="Gene3D" id="2.60.40.10">
    <property type="entry name" value="Immunoglobulins"/>
    <property type="match status" value="1"/>
</dbReference>
<name>N6W1G4_9GAMM</name>
<dbReference type="InterPro" id="IPR011123">
    <property type="entry name" value="Y_Y_Y"/>
</dbReference>
<feature type="domain" description="Two component regulator three Y" evidence="5">
    <location>
        <begin position="671"/>
        <end position="733"/>
    </location>
</feature>
<evidence type="ECO:0000313" key="7">
    <source>
        <dbReference type="EMBL" id="ENO13949.1"/>
    </source>
</evidence>
<dbReference type="CDD" id="cd16917">
    <property type="entry name" value="HATPase_UhpB-NarQ-NarX-like"/>
    <property type="match status" value="1"/>
</dbReference>
<feature type="domain" description="Histidine kinase/HSP90-like ATPase" evidence="4">
    <location>
        <begin position="886"/>
        <end position="975"/>
    </location>
</feature>
<keyword evidence="8" id="KW-1185">Reference proteome</keyword>
<dbReference type="PANTHER" id="PTHR24421">
    <property type="entry name" value="NITRATE/NITRITE SENSOR PROTEIN NARX-RELATED"/>
    <property type="match status" value="1"/>
</dbReference>
<keyword evidence="3" id="KW-0902">Two-component regulatory system</keyword>
<dbReference type="InterPro" id="IPR011712">
    <property type="entry name" value="Sig_transdc_His_kin_sub3_dim/P"/>
</dbReference>
<dbReference type="RefSeq" id="WP_004582170.1">
    <property type="nucleotide sequence ID" value="NZ_AP028878.1"/>
</dbReference>
<evidence type="ECO:0000256" key="2">
    <source>
        <dbReference type="ARBA" id="ARBA00022777"/>
    </source>
</evidence>
<dbReference type="GO" id="GO:0000155">
    <property type="term" value="F:phosphorelay sensor kinase activity"/>
    <property type="evidence" value="ECO:0007669"/>
    <property type="project" value="InterPro"/>
</dbReference>
<proteinExistence type="predicted"/>
<dbReference type="Pfam" id="PF07730">
    <property type="entry name" value="HisKA_3"/>
    <property type="match status" value="1"/>
</dbReference>
<gene>
    <name evidence="7" type="ORF">J057_21175</name>
</gene>
<dbReference type="InterPro" id="IPR036890">
    <property type="entry name" value="HATPase_C_sf"/>
</dbReference>
<reference evidence="7 8" key="1">
    <citation type="journal article" date="2013" name="Genome Announc.">
        <title>Genome Sequence of the Polycyclic Aromatic Hydrocarbon-Degrading Bacterium Strain Marinobacter nanhaiticus D15-8WT.</title>
        <authorList>
            <person name="Cui Z."/>
            <person name="Gao W."/>
            <person name="Li Q."/>
            <person name="Xu G."/>
            <person name="Zheng L."/>
        </authorList>
    </citation>
    <scope>NUCLEOTIDE SEQUENCE [LARGE SCALE GENOMIC DNA]</scope>
    <source>
        <strain evidence="7 8">D15-8W</strain>
    </source>
</reference>
<dbReference type="Gene3D" id="3.30.565.10">
    <property type="entry name" value="Histidine kinase-like ATPase, C-terminal domain"/>
    <property type="match status" value="1"/>
</dbReference>
<evidence type="ECO:0000256" key="3">
    <source>
        <dbReference type="ARBA" id="ARBA00023012"/>
    </source>
</evidence>
<dbReference type="STRING" id="626887.J057_21175"/>
<dbReference type="HOGENOM" id="CLU_000445_28_2_6"/>
<keyword evidence="2 7" id="KW-0418">Kinase</keyword>
<dbReference type="Pfam" id="PF07495">
    <property type="entry name" value="Y_Y_Y"/>
    <property type="match status" value="1"/>
</dbReference>
<organism evidence="7 8">
    <name type="scientific">Marinobacter nanhaiticus D15-8W</name>
    <dbReference type="NCBI Taxonomy" id="626887"/>
    <lineage>
        <taxon>Bacteria</taxon>
        <taxon>Pseudomonadati</taxon>
        <taxon>Pseudomonadota</taxon>
        <taxon>Gammaproteobacteria</taxon>
        <taxon>Pseudomonadales</taxon>
        <taxon>Marinobacteraceae</taxon>
        <taxon>Marinobacter</taxon>
    </lineage>
</organism>
<dbReference type="SUPFAM" id="SSF55874">
    <property type="entry name" value="ATPase domain of HSP90 chaperone/DNA topoisomerase II/histidine kinase"/>
    <property type="match status" value="1"/>
</dbReference>
<evidence type="ECO:0000313" key="8">
    <source>
        <dbReference type="Proteomes" id="UP000013165"/>
    </source>
</evidence>
<evidence type="ECO:0000259" key="5">
    <source>
        <dbReference type="Pfam" id="PF07495"/>
    </source>
</evidence>
<dbReference type="PATRIC" id="fig|626887.3.peg.4239"/>
<accession>N6W1G4</accession>
<dbReference type="InterPro" id="IPR050482">
    <property type="entry name" value="Sensor_HK_TwoCompSys"/>
</dbReference>
<dbReference type="InterPro" id="IPR015943">
    <property type="entry name" value="WD40/YVTN_repeat-like_dom_sf"/>
</dbReference>
<dbReference type="GO" id="GO:0046983">
    <property type="term" value="F:protein dimerization activity"/>
    <property type="evidence" value="ECO:0007669"/>
    <property type="project" value="InterPro"/>
</dbReference>
<dbReference type="eggNOG" id="COG3292">
    <property type="taxonomic scope" value="Bacteria"/>
</dbReference>
<protein>
    <submittedName>
        <fullName evidence="7">Histidine kinase</fullName>
    </submittedName>
</protein>
<dbReference type="InterPro" id="IPR003594">
    <property type="entry name" value="HATPase_dom"/>
</dbReference>
<dbReference type="eggNOG" id="COG4585">
    <property type="taxonomic scope" value="Bacteria"/>
</dbReference>
<dbReference type="GO" id="GO:0016020">
    <property type="term" value="C:membrane"/>
    <property type="evidence" value="ECO:0007669"/>
    <property type="project" value="InterPro"/>
</dbReference>
<keyword evidence="1" id="KW-0808">Transferase</keyword>